<dbReference type="Proteomes" id="UP000030960">
    <property type="component" value="Unassembled WGS sequence"/>
</dbReference>
<comment type="caution">
    <text evidence="4">The sequence shown here is derived from an EMBL/GenBank/DDBJ whole genome shotgun (WGS) entry which is preliminary data.</text>
</comment>
<dbReference type="InterPro" id="IPR014748">
    <property type="entry name" value="Enoyl-CoA_hydra_C"/>
</dbReference>
<dbReference type="NCBIfam" id="NF006013">
    <property type="entry name" value="PRK08150.1"/>
    <property type="match status" value="1"/>
</dbReference>
<dbReference type="PATRIC" id="fig|1515334.3.peg.3509"/>
<keyword evidence="5" id="KW-1185">Reference proteome</keyword>
<evidence type="ECO:0000313" key="5">
    <source>
        <dbReference type="Proteomes" id="UP000030960"/>
    </source>
</evidence>
<accession>A0A0B3S595</accession>
<dbReference type="STRING" id="561184.SAMN05216376_104335"/>
<reference evidence="4 5" key="1">
    <citation type="submission" date="2014-10" db="EMBL/GenBank/DDBJ databases">
        <title>Genome sequence of Ponticoccus sp. strain UMTAT08 isolated from clonal culture of toxic dinoflagellate Alexandrium tamiyavanichii.</title>
        <authorList>
            <person name="Gan H.Y."/>
            <person name="Muhd D.-D."/>
            <person name="Mohd Noor M.E."/>
            <person name="Yeong Y.S."/>
            <person name="Usup G."/>
        </authorList>
    </citation>
    <scope>NUCLEOTIDE SEQUENCE [LARGE SCALE GENOMIC DNA]</scope>
    <source>
        <strain evidence="4 5">UMTAT08</strain>
    </source>
</reference>
<dbReference type="InterPro" id="IPR001753">
    <property type="entry name" value="Enoyl-CoA_hydra/iso"/>
</dbReference>
<dbReference type="InterPro" id="IPR018376">
    <property type="entry name" value="Enoyl-CoA_hyd/isom_CS"/>
</dbReference>
<dbReference type="Pfam" id="PF00378">
    <property type="entry name" value="ECH_1"/>
    <property type="match status" value="1"/>
</dbReference>
<proteinExistence type="inferred from homology"/>
<evidence type="ECO:0000313" key="4">
    <source>
        <dbReference type="EMBL" id="KHQ51856.1"/>
    </source>
</evidence>
<name>A0A0B3S595_9RHOB</name>
<comment type="similarity">
    <text evidence="1 3">Belongs to the enoyl-CoA hydratase/isomerase family.</text>
</comment>
<dbReference type="PANTHER" id="PTHR11941">
    <property type="entry name" value="ENOYL-COA HYDRATASE-RELATED"/>
    <property type="match status" value="1"/>
</dbReference>
<dbReference type="AlphaFoldDB" id="A0A0B3S595"/>
<dbReference type="PROSITE" id="PS00166">
    <property type="entry name" value="ENOYL_COA_HYDRATASE"/>
    <property type="match status" value="1"/>
</dbReference>
<dbReference type="SUPFAM" id="SSF52096">
    <property type="entry name" value="ClpP/crotonase"/>
    <property type="match status" value="1"/>
</dbReference>
<dbReference type="GO" id="GO:0006635">
    <property type="term" value="P:fatty acid beta-oxidation"/>
    <property type="evidence" value="ECO:0007669"/>
    <property type="project" value="TreeGrafter"/>
</dbReference>
<dbReference type="GO" id="GO:0004300">
    <property type="term" value="F:enoyl-CoA hydratase activity"/>
    <property type="evidence" value="ECO:0007669"/>
    <property type="project" value="UniProtKB-EC"/>
</dbReference>
<dbReference type="Gene3D" id="3.90.226.10">
    <property type="entry name" value="2-enoyl-CoA Hydratase, Chain A, domain 1"/>
    <property type="match status" value="1"/>
</dbReference>
<gene>
    <name evidence="4" type="ORF">OA50_03493</name>
</gene>
<organism evidence="4 5">
    <name type="scientific">Mameliella alba</name>
    <dbReference type="NCBI Taxonomy" id="561184"/>
    <lineage>
        <taxon>Bacteria</taxon>
        <taxon>Pseudomonadati</taxon>
        <taxon>Pseudomonadota</taxon>
        <taxon>Alphaproteobacteria</taxon>
        <taxon>Rhodobacterales</taxon>
        <taxon>Roseobacteraceae</taxon>
        <taxon>Mameliella</taxon>
    </lineage>
</organism>
<dbReference type="Gene3D" id="1.10.12.10">
    <property type="entry name" value="Lyase 2-enoyl-coa Hydratase, Chain A, domain 2"/>
    <property type="match status" value="1"/>
</dbReference>
<sequence length="266" mass="28365">MTAQPETMGDGLITYELDGDIAVIGLNRPDKRNALSDRFVIALGQAVARATTEARAGVIHGHGKNFSAGLDLAEHSEKPLFEAVKGSRLWHRTFQSIELGEIPFVAAITGAAVGGGFELASSTHIRVAEESAFFALPEGTRGIFVGGGGSVRISRLIGPARMGDMMLTGRSVSASDMERWGGVSYVVEDGTALTRAREIAHRMAENAEFTNYAILNALPRIADMSADDGLFTEAMVASLATMTPEAKQRLKDFLEKRAAKVQAPTS</sequence>
<evidence type="ECO:0000256" key="1">
    <source>
        <dbReference type="ARBA" id="ARBA00005254"/>
    </source>
</evidence>
<dbReference type="InterPro" id="IPR029045">
    <property type="entry name" value="ClpP/crotonase-like_dom_sf"/>
</dbReference>
<dbReference type="RefSeq" id="WP_052244607.1">
    <property type="nucleotide sequence ID" value="NZ_JSUQ01000014.1"/>
</dbReference>
<dbReference type="PANTHER" id="PTHR11941:SF54">
    <property type="entry name" value="ENOYL-COA HYDRATASE, MITOCHONDRIAL"/>
    <property type="match status" value="1"/>
</dbReference>
<dbReference type="EC" id="4.2.1.17" evidence="4"/>
<evidence type="ECO:0000256" key="2">
    <source>
        <dbReference type="ARBA" id="ARBA00023239"/>
    </source>
</evidence>
<dbReference type="EMBL" id="JSUQ01000014">
    <property type="protein sequence ID" value="KHQ51856.1"/>
    <property type="molecule type" value="Genomic_DNA"/>
</dbReference>
<evidence type="ECO:0000256" key="3">
    <source>
        <dbReference type="RuleBase" id="RU003707"/>
    </source>
</evidence>
<dbReference type="CDD" id="cd06558">
    <property type="entry name" value="crotonase-like"/>
    <property type="match status" value="1"/>
</dbReference>
<keyword evidence="2 4" id="KW-0456">Lyase</keyword>
<protein>
    <submittedName>
        <fullName evidence="4">Enoyl-CoA hydratase</fullName>
        <ecNumber evidence="4">4.2.1.17</ecNumber>
    </submittedName>
</protein>